<dbReference type="SUPFAM" id="SSF56112">
    <property type="entry name" value="Protein kinase-like (PK-like)"/>
    <property type="match status" value="1"/>
</dbReference>
<feature type="region of interest" description="Disordered" evidence="6">
    <location>
        <begin position="300"/>
        <end position="357"/>
    </location>
</feature>
<feature type="domain" description="Protein kinase" evidence="8">
    <location>
        <begin position="17"/>
        <end position="268"/>
    </location>
</feature>
<dbReference type="GO" id="GO:0005524">
    <property type="term" value="F:ATP binding"/>
    <property type="evidence" value="ECO:0007669"/>
    <property type="project" value="UniProtKB-UniRule"/>
</dbReference>
<dbReference type="SMART" id="SM00220">
    <property type="entry name" value="S_TKc"/>
    <property type="match status" value="1"/>
</dbReference>
<evidence type="ECO:0000259" key="8">
    <source>
        <dbReference type="PROSITE" id="PS50011"/>
    </source>
</evidence>
<keyword evidence="7" id="KW-0812">Transmembrane</keyword>
<dbReference type="PROSITE" id="PS00108">
    <property type="entry name" value="PROTEIN_KINASE_ST"/>
    <property type="match status" value="1"/>
</dbReference>
<dbReference type="Gene3D" id="1.10.510.10">
    <property type="entry name" value="Transferase(Phosphotransferase) domain 1"/>
    <property type="match status" value="1"/>
</dbReference>
<dbReference type="InterPro" id="IPR011009">
    <property type="entry name" value="Kinase-like_dom_sf"/>
</dbReference>
<dbReference type="PROSITE" id="PS50011">
    <property type="entry name" value="PROTEIN_KINASE_DOM"/>
    <property type="match status" value="1"/>
</dbReference>
<feature type="region of interest" description="Disordered" evidence="6">
    <location>
        <begin position="396"/>
        <end position="429"/>
    </location>
</feature>
<comment type="caution">
    <text evidence="9">The sequence shown here is derived from an EMBL/GenBank/DDBJ whole genome shotgun (WGS) entry which is preliminary data.</text>
</comment>
<dbReference type="PANTHER" id="PTHR43289:SF34">
    <property type="entry name" value="SERINE_THREONINE-PROTEIN KINASE YBDM-RELATED"/>
    <property type="match status" value="1"/>
</dbReference>
<dbReference type="EMBL" id="JACHIU010000001">
    <property type="protein sequence ID" value="MBB6474951.1"/>
    <property type="molecule type" value="Genomic_DNA"/>
</dbReference>
<dbReference type="RefSeq" id="WP_221474926.1">
    <property type="nucleotide sequence ID" value="NZ_BAAALO010000002.1"/>
</dbReference>
<feature type="transmembrane region" description="Helical" evidence="7">
    <location>
        <begin position="367"/>
        <end position="389"/>
    </location>
</feature>
<sequence>MVVEPLSRQDPRQVGTYVLLGRLGAGAMGRVYLGRSLAGRLVAVKTIRSDLADDHDFRARFAHEVAAARRVSGIFTASVVAADAHADVPWLATAYVPAPSLERLVRLCGPLPVPAVRWLAAGCAEALESIHSVGLVHRDLKPANVLVSLDGPRVIDFGVARAAERMTLTATRQAVGTPAYMAPEQARDTREAVMASDIFSLGSTLLFAATGHSPYPGRSMSEILVRLATEPPDLSGLPEGLTDLVGWCLERDPDLRPTAGWLLTHMARHSAEEERTFSAASLPPRAVGLIERYRQAAHAPFEDPGDVKPLDEDEVTYVPPGSRSEPDEPSGAGGTPSGPTDATARRDGDDDRASLPAPRRVAGPVQLVVYALSVVLALVLGGTVVGLVLSSQRAAPYEWSGPPQGPPPGDPPAPHGATESSRGKPRLLVNQPMGDGWTVFVVHGRGWPPGGRVSIHLDGGKASPIMPVVDRQGTFNYAVNQQREFFPGRLPPGRHEVTVRASGGGPDARAAFSVSTQ</sequence>
<keyword evidence="2 5" id="KW-0547">Nucleotide-binding</keyword>
<keyword evidence="7" id="KW-1133">Transmembrane helix</keyword>
<proteinExistence type="predicted"/>
<reference evidence="9 10" key="1">
    <citation type="submission" date="2020-08" db="EMBL/GenBank/DDBJ databases">
        <title>Sequencing the genomes of 1000 actinobacteria strains.</title>
        <authorList>
            <person name="Klenk H.-P."/>
        </authorList>
    </citation>
    <scope>NUCLEOTIDE SEQUENCE [LARGE SCALE GENOMIC DNA]</scope>
    <source>
        <strain evidence="9 10">DSM 44936</strain>
    </source>
</reference>
<dbReference type="Gene3D" id="3.30.200.20">
    <property type="entry name" value="Phosphorylase Kinase, domain 1"/>
    <property type="match status" value="1"/>
</dbReference>
<evidence type="ECO:0000256" key="1">
    <source>
        <dbReference type="ARBA" id="ARBA00022679"/>
    </source>
</evidence>
<evidence type="ECO:0000256" key="6">
    <source>
        <dbReference type="SAM" id="MobiDB-lite"/>
    </source>
</evidence>
<dbReference type="PROSITE" id="PS00107">
    <property type="entry name" value="PROTEIN_KINASE_ATP"/>
    <property type="match status" value="1"/>
</dbReference>
<evidence type="ECO:0000256" key="5">
    <source>
        <dbReference type="PROSITE-ProRule" id="PRU10141"/>
    </source>
</evidence>
<feature type="compositionally biased region" description="Basic and acidic residues" evidence="6">
    <location>
        <begin position="343"/>
        <end position="353"/>
    </location>
</feature>
<dbReference type="PANTHER" id="PTHR43289">
    <property type="entry name" value="MITOGEN-ACTIVATED PROTEIN KINASE KINASE KINASE 20-RELATED"/>
    <property type="match status" value="1"/>
</dbReference>
<evidence type="ECO:0000256" key="2">
    <source>
        <dbReference type="ARBA" id="ARBA00022741"/>
    </source>
</evidence>
<protein>
    <submittedName>
        <fullName evidence="9">Serine/threonine protein kinase</fullName>
    </submittedName>
</protein>
<dbReference type="InterPro" id="IPR000719">
    <property type="entry name" value="Prot_kinase_dom"/>
</dbReference>
<keyword evidence="10" id="KW-1185">Reference proteome</keyword>
<keyword evidence="4 5" id="KW-0067">ATP-binding</keyword>
<dbReference type="CDD" id="cd14014">
    <property type="entry name" value="STKc_PknB_like"/>
    <property type="match status" value="1"/>
</dbReference>
<keyword evidence="9" id="KW-0723">Serine/threonine-protein kinase</keyword>
<feature type="binding site" evidence="5">
    <location>
        <position position="45"/>
    </location>
    <ligand>
        <name>ATP</name>
        <dbReference type="ChEBI" id="CHEBI:30616"/>
    </ligand>
</feature>
<dbReference type="Proteomes" id="UP000555564">
    <property type="component" value="Unassembled WGS sequence"/>
</dbReference>
<dbReference type="GO" id="GO:0004674">
    <property type="term" value="F:protein serine/threonine kinase activity"/>
    <property type="evidence" value="ECO:0007669"/>
    <property type="project" value="UniProtKB-KW"/>
</dbReference>
<keyword evidence="3 9" id="KW-0418">Kinase</keyword>
<evidence type="ECO:0000256" key="3">
    <source>
        <dbReference type="ARBA" id="ARBA00022777"/>
    </source>
</evidence>
<gene>
    <name evidence="9" type="ORF">BJ992_004382</name>
</gene>
<dbReference type="InterPro" id="IPR008271">
    <property type="entry name" value="Ser/Thr_kinase_AS"/>
</dbReference>
<accession>A0A7X0M9H6</accession>
<dbReference type="AlphaFoldDB" id="A0A7X0M9H6"/>
<feature type="compositionally biased region" description="Pro residues" evidence="6">
    <location>
        <begin position="403"/>
        <end position="414"/>
    </location>
</feature>
<evidence type="ECO:0000256" key="7">
    <source>
        <dbReference type="SAM" id="Phobius"/>
    </source>
</evidence>
<evidence type="ECO:0000313" key="9">
    <source>
        <dbReference type="EMBL" id="MBB6474951.1"/>
    </source>
</evidence>
<evidence type="ECO:0000256" key="4">
    <source>
        <dbReference type="ARBA" id="ARBA00022840"/>
    </source>
</evidence>
<dbReference type="InterPro" id="IPR017441">
    <property type="entry name" value="Protein_kinase_ATP_BS"/>
</dbReference>
<name>A0A7X0M9H6_9ACTN</name>
<dbReference type="Pfam" id="PF00069">
    <property type="entry name" value="Pkinase"/>
    <property type="match status" value="1"/>
</dbReference>
<keyword evidence="7" id="KW-0472">Membrane</keyword>
<keyword evidence="1" id="KW-0808">Transferase</keyword>
<organism evidence="9 10">
    <name type="scientific">Sphaerisporangium rubeum</name>
    <dbReference type="NCBI Taxonomy" id="321317"/>
    <lineage>
        <taxon>Bacteria</taxon>
        <taxon>Bacillati</taxon>
        <taxon>Actinomycetota</taxon>
        <taxon>Actinomycetes</taxon>
        <taxon>Streptosporangiales</taxon>
        <taxon>Streptosporangiaceae</taxon>
        <taxon>Sphaerisporangium</taxon>
    </lineage>
</organism>
<evidence type="ECO:0000313" key="10">
    <source>
        <dbReference type="Proteomes" id="UP000555564"/>
    </source>
</evidence>